<feature type="domain" description="CFAP61 dimerisation" evidence="3">
    <location>
        <begin position="1066"/>
        <end position="1210"/>
    </location>
</feature>
<dbReference type="SUPFAM" id="SSF51905">
    <property type="entry name" value="FAD/NAD(P)-binding domain"/>
    <property type="match status" value="1"/>
</dbReference>
<accession>F0Y0R3</accession>
<evidence type="ECO:0000313" key="4">
    <source>
        <dbReference type="EMBL" id="EGB11695.1"/>
    </source>
</evidence>
<sequence length="1309" mass="137915">MHTRRATPDDGPAISALITNCGGTPKYRKRFGTFNVANLLESGYLALVVGDRDLASSEGHQMLGFLVFSDGPRGAPHAAEPWLAALSAARFAPGKGPTIGDAVWLEFCVAESGSAGRAVVEAATTAALHALPAVDHVVLALGGKEDVPAECAGLFGRLEPVPRGDGEPDPALESLYKSTLAYCGREALVPTLLIRAACVEDSDDLLPIFEQQSEVLSANFGDFFLAEMIEAQDDMNRAVVATVDGRAVGLLAASTDIDVAMLQKCFQLEPYGNLVATAGPEAPAAEAPPPDDDGGVADAAAAPAAAPAPAAPAASALAEAPAVGAAAAPGASNVLAITLFCLDEAHECRARDFFPSVFALFPGRDYCVVTAPPTMKASAPFLKDFVAVPSRLGSTFSHTLFLLHRASLVAAEQLRVRRFDPAVHAAPAAALLASRGDDAVTADGEPAPTPDQIVAGLGADFSVPLEEGPNAAAFVAVVGGAVVAVVSVSRKAASTNVLNWLKANYHIEDFVPFERHRARAQASLGLLVVNPIFAAHARFVLKEVMRLYDKTVLYHESALGDRMPPLVLKELVPVRARWRPTPEPGGALLLEHRPKGDDEPPPAAAAAGDDDTATVGSASAARDGPPPRARGELLHYFTRRLASDRKAEVHARVVVVGLSCCAVGLLQELLFEPGLHLSHVTLVSPNGVPDPEHSGASRYEAFDEDFPARFQFEALGLGQRLRVVHARVVDLDRANKAVVLPDGAIVLYDVLVLTNGLQESSAKRLARSAGPDFAGGLALLGDDGVHGDEFGDGEVMRVDLGEAGPGPAAAPRADAPTSTAGALGGVEGGRGGGRPPPSLEGFVSLSQDDMLGALKVELARGRHLRGVAVFGVGVGALAAVRGLLDAGVDGEQIQLVVPADALESLGDAVVDRVAAAQLTEVGVRVLYDLELRRLVHDAETGELERARRAQQDMTVDVECGILLGADADDITSDLFLAVNEAGLVYDGRLVVDAQFRTTDKSIYAGGRHTKFSNVHRRAIAARGGGPTALYHERYNSLELGAHLARCVLDRLDPRVDPVEAPPDALPDFGKPRTRSAKLPGGLFYCRSSLPVVPPDCKCLPTGMLGNDRANALLDEAAAADDPEAALDGAVGVRSLRDLAAARDKYSVLKIDKNGVLAEIVYLGREPVEPRNLAALVGNQEAYLNSAWLSYERGIVDDWIAFFRSDWCSALKHDRFADLQRTLADMIDRDEGARDVVSMLLAGLDAGKDDETLRQLRAKAVGVGGSNLPKETRQLLETAVLGYLRKNRTLLPRFLLPEKPHGKASVVAPP</sequence>
<dbReference type="KEGG" id="aaf:AURANDRAFT_70823"/>
<dbReference type="InterPro" id="IPR036188">
    <property type="entry name" value="FAD/NAD-bd_sf"/>
</dbReference>
<dbReference type="Proteomes" id="UP000002729">
    <property type="component" value="Unassembled WGS sequence"/>
</dbReference>
<dbReference type="InParanoid" id="F0Y0R3"/>
<protein>
    <submittedName>
        <fullName evidence="4">Uncharacterized protein</fullName>
    </submittedName>
</protein>
<dbReference type="GeneID" id="20227936"/>
<name>F0Y0R3_AURAN</name>
<keyword evidence="5" id="KW-1185">Reference proteome</keyword>
<dbReference type="eggNOG" id="ENOG502QSEC">
    <property type="taxonomic scope" value="Eukaryota"/>
</dbReference>
<organism evidence="5">
    <name type="scientific">Aureococcus anophagefferens</name>
    <name type="common">Harmful bloom alga</name>
    <dbReference type="NCBI Taxonomy" id="44056"/>
    <lineage>
        <taxon>Eukaryota</taxon>
        <taxon>Sar</taxon>
        <taxon>Stramenopiles</taxon>
        <taxon>Ochrophyta</taxon>
        <taxon>Pelagophyceae</taxon>
        <taxon>Pelagomonadales</taxon>
        <taxon>Pelagomonadaceae</taxon>
        <taxon>Aureococcus</taxon>
    </lineage>
</organism>
<dbReference type="OrthoDB" id="439792at2759"/>
<feature type="region of interest" description="Disordered" evidence="1">
    <location>
        <begin position="279"/>
        <end position="301"/>
    </location>
</feature>
<feature type="region of interest" description="Disordered" evidence="1">
    <location>
        <begin position="583"/>
        <end position="630"/>
    </location>
</feature>
<dbReference type="RefSeq" id="XP_009034038.1">
    <property type="nucleotide sequence ID" value="XM_009035790.1"/>
</dbReference>
<feature type="compositionally biased region" description="Gly residues" evidence="1">
    <location>
        <begin position="822"/>
        <end position="833"/>
    </location>
</feature>
<dbReference type="EMBL" id="GL833122">
    <property type="protein sequence ID" value="EGB11695.1"/>
    <property type="molecule type" value="Genomic_DNA"/>
</dbReference>
<dbReference type="Pfam" id="PF16092">
    <property type="entry name" value="CFAP61_N"/>
    <property type="match status" value="1"/>
</dbReference>
<dbReference type="PANTHER" id="PTHR21178:SF8">
    <property type="entry name" value="CILIA- AND FLAGELLA-ASSOCIATED PROTEIN 61"/>
    <property type="match status" value="1"/>
</dbReference>
<dbReference type="PANTHER" id="PTHR21178">
    <property type="entry name" value="CILIA- AND FLAGELLA-ASSOCIATED PROTEIN 61"/>
    <property type="match status" value="1"/>
</dbReference>
<dbReference type="OMA" id="RWNEGQI"/>
<gene>
    <name evidence="4" type="ORF">AURANDRAFT_70823</name>
</gene>
<evidence type="ECO:0000256" key="1">
    <source>
        <dbReference type="SAM" id="MobiDB-lite"/>
    </source>
</evidence>
<reference evidence="4 5" key="1">
    <citation type="journal article" date="2011" name="Proc. Natl. Acad. Sci. U.S.A.">
        <title>Niche of harmful alga Aureococcus anophagefferens revealed through ecogenomics.</title>
        <authorList>
            <person name="Gobler C.J."/>
            <person name="Berry D.L."/>
            <person name="Dyhrman S.T."/>
            <person name="Wilhelm S.W."/>
            <person name="Salamov A."/>
            <person name="Lobanov A.V."/>
            <person name="Zhang Y."/>
            <person name="Collier J.L."/>
            <person name="Wurch L.L."/>
            <person name="Kustka A.B."/>
            <person name="Dill B.D."/>
            <person name="Shah M."/>
            <person name="VerBerkmoes N.C."/>
            <person name="Kuo A."/>
            <person name="Terry A."/>
            <person name="Pangilinan J."/>
            <person name="Lindquist E.A."/>
            <person name="Lucas S."/>
            <person name="Paulsen I.T."/>
            <person name="Hattenrath-Lehmann T.K."/>
            <person name="Talmage S.C."/>
            <person name="Walker E.A."/>
            <person name="Koch F."/>
            <person name="Burson A.M."/>
            <person name="Marcoval M.A."/>
            <person name="Tang Y.Z."/>
            <person name="Lecleir G.R."/>
            <person name="Coyne K.J."/>
            <person name="Berg G.M."/>
            <person name="Bertrand E.M."/>
            <person name="Saito M.A."/>
            <person name="Gladyshev V.N."/>
            <person name="Grigoriev I.V."/>
        </authorList>
    </citation>
    <scope>NUCLEOTIDE SEQUENCE [LARGE SCALE GENOMIC DNA]</scope>
    <source>
        <strain evidence="5">CCMP 1984</strain>
    </source>
</reference>
<dbReference type="InterPro" id="IPR056299">
    <property type="entry name" value="CFAP61_dimer"/>
</dbReference>
<feature type="region of interest" description="Disordered" evidence="1">
    <location>
        <begin position="801"/>
        <end position="838"/>
    </location>
</feature>
<dbReference type="Pfam" id="PF23150">
    <property type="entry name" value="CFAP61_dimer"/>
    <property type="match status" value="1"/>
</dbReference>
<evidence type="ECO:0000259" key="3">
    <source>
        <dbReference type="Pfam" id="PF23150"/>
    </source>
</evidence>
<evidence type="ECO:0000259" key="2">
    <source>
        <dbReference type="Pfam" id="PF16092"/>
    </source>
</evidence>
<dbReference type="Gene3D" id="3.50.50.60">
    <property type="entry name" value="FAD/NAD(P)-binding domain"/>
    <property type="match status" value="1"/>
</dbReference>
<evidence type="ECO:0000313" key="5">
    <source>
        <dbReference type="Proteomes" id="UP000002729"/>
    </source>
</evidence>
<proteinExistence type="predicted"/>
<dbReference type="InterPro" id="IPR032151">
    <property type="entry name" value="CFAP61_N"/>
</dbReference>
<dbReference type="InterPro" id="IPR038884">
    <property type="entry name" value="CFAP61"/>
</dbReference>
<feature type="compositionally biased region" description="Low complexity" evidence="1">
    <location>
        <begin position="805"/>
        <end position="816"/>
    </location>
</feature>
<feature type="domain" description="Cilia- and flagella-associated protein 61 N-terminal" evidence="2">
    <location>
        <begin position="3"/>
        <end position="275"/>
    </location>
</feature>